<dbReference type="PANTHER" id="PTHR38446">
    <property type="entry name" value="BLL0914 PROTEIN"/>
    <property type="match status" value="1"/>
</dbReference>
<dbReference type="InterPro" id="IPR009732">
    <property type="entry name" value="DUF1304"/>
</dbReference>
<feature type="transmembrane region" description="Helical" evidence="1">
    <location>
        <begin position="112"/>
        <end position="129"/>
    </location>
</feature>
<keyword evidence="1" id="KW-0812">Transmembrane</keyword>
<gene>
    <name evidence="2" type="ORF">LMG7141_02152</name>
</gene>
<feature type="transmembrane region" description="Helical" evidence="1">
    <location>
        <begin position="15"/>
        <end position="38"/>
    </location>
</feature>
<dbReference type="Pfam" id="PF06993">
    <property type="entry name" value="DUF1304"/>
    <property type="match status" value="1"/>
</dbReference>
<evidence type="ECO:0008006" key="4">
    <source>
        <dbReference type="Google" id="ProtNLM"/>
    </source>
</evidence>
<keyword evidence="3" id="KW-1185">Reference proteome</keyword>
<protein>
    <recommendedName>
        <fullName evidence="4">DUF1304 domain-containing protein</fullName>
    </recommendedName>
</protein>
<dbReference type="EMBL" id="CATYWO010000002">
    <property type="protein sequence ID" value="CAJ0788920.1"/>
    <property type="molecule type" value="Genomic_DNA"/>
</dbReference>
<evidence type="ECO:0000313" key="3">
    <source>
        <dbReference type="Proteomes" id="UP001189616"/>
    </source>
</evidence>
<accession>A0ABN9ITA8</accession>
<keyword evidence="1" id="KW-0472">Membrane</keyword>
<proteinExistence type="predicted"/>
<name>A0ABN9ITA8_9RALS</name>
<evidence type="ECO:0000313" key="2">
    <source>
        <dbReference type="EMBL" id="CAJ0788920.1"/>
    </source>
</evidence>
<dbReference type="Proteomes" id="UP001189616">
    <property type="component" value="Unassembled WGS sequence"/>
</dbReference>
<keyword evidence="1" id="KW-1133">Transmembrane helix</keyword>
<reference evidence="2 3" key="1">
    <citation type="submission" date="2023-07" db="EMBL/GenBank/DDBJ databases">
        <authorList>
            <person name="Peeters C."/>
        </authorList>
    </citation>
    <scope>NUCLEOTIDE SEQUENCE [LARGE SCALE GENOMIC DNA]</scope>
    <source>
        <strain evidence="2 3">LMG 7141</strain>
    </source>
</reference>
<feature type="transmembrane region" description="Helical" evidence="1">
    <location>
        <begin position="87"/>
        <end position="105"/>
    </location>
</feature>
<organism evidence="2 3">
    <name type="scientific">Ralstonia condita</name>
    <dbReference type="NCBI Taxonomy" id="3058600"/>
    <lineage>
        <taxon>Bacteria</taxon>
        <taxon>Pseudomonadati</taxon>
        <taxon>Pseudomonadota</taxon>
        <taxon>Betaproteobacteria</taxon>
        <taxon>Burkholderiales</taxon>
        <taxon>Burkholderiaceae</taxon>
        <taxon>Ralstonia</taxon>
    </lineage>
</organism>
<evidence type="ECO:0000256" key="1">
    <source>
        <dbReference type="SAM" id="Phobius"/>
    </source>
</evidence>
<comment type="caution">
    <text evidence="2">The sequence shown here is derived from an EMBL/GenBank/DDBJ whole genome shotgun (WGS) entry which is preliminary data.</text>
</comment>
<feature type="transmembrane region" description="Helical" evidence="1">
    <location>
        <begin position="64"/>
        <end position="81"/>
    </location>
</feature>
<dbReference type="PANTHER" id="PTHR38446:SF1">
    <property type="entry name" value="BLL0914 PROTEIN"/>
    <property type="match status" value="1"/>
</dbReference>
<sequence>MGAHSPISIIMIKTLALIAYLLVLLIHVYIVVLEMALWKSRGPKVFRITPEKAAETAAMASNQGLYNGFLVAALVIGLVAPDPTVNASFALFGLSCVAVAGIWGAITVNKRIALVQTLPAAAALVLGWFA</sequence>